<keyword evidence="1" id="KW-0812">Transmembrane</keyword>
<dbReference type="RefSeq" id="WP_243736028.1">
    <property type="nucleotide sequence ID" value="NZ_CP080492.1"/>
</dbReference>
<reference evidence="2 3" key="1">
    <citation type="submission" date="2019-03" db="EMBL/GenBank/DDBJ databases">
        <title>Genomic analyses of the natural microbiome of Caenorhabditis elegans.</title>
        <authorList>
            <person name="Samuel B."/>
        </authorList>
    </citation>
    <scope>NUCLEOTIDE SEQUENCE [LARGE SCALE GENOMIC DNA]</scope>
    <source>
        <strain evidence="2 3">JUb18</strain>
    </source>
</reference>
<dbReference type="EMBL" id="SNYA01000003">
    <property type="protein sequence ID" value="TDP93210.1"/>
    <property type="molecule type" value="Genomic_DNA"/>
</dbReference>
<feature type="transmembrane region" description="Helical" evidence="1">
    <location>
        <begin position="108"/>
        <end position="132"/>
    </location>
</feature>
<name>A0A4R6S149_9MICO</name>
<feature type="transmembrane region" description="Helical" evidence="1">
    <location>
        <begin position="78"/>
        <end position="96"/>
    </location>
</feature>
<comment type="caution">
    <text evidence="2">The sequence shown here is derived from an EMBL/GenBank/DDBJ whole genome shotgun (WGS) entry which is preliminary data.</text>
</comment>
<proteinExistence type="predicted"/>
<keyword evidence="1" id="KW-0472">Membrane</keyword>
<dbReference type="AlphaFoldDB" id="A0A4R6S149"/>
<feature type="transmembrane region" description="Helical" evidence="1">
    <location>
        <begin position="203"/>
        <end position="223"/>
    </location>
</feature>
<feature type="transmembrane region" description="Helical" evidence="1">
    <location>
        <begin position="162"/>
        <end position="183"/>
    </location>
</feature>
<sequence length="225" mass="23284">MLGTVIGELLPITLAIAISPMALISVILMLLSPNARRTGPGFLLGWTVGIAVPLIIFVFFAGLLPAHESSDGPNVTRAIVQFVLAALLLLLAAAQWRRRPKPGADPALPKWMAAIDSFGFGRAFGLGILLSGPRPKNLLVAASAGVTIGGAGMSVSAEAIAMAVFVVCAASTVLIPVIAFAVASDRLRAPLETLHSWLARENVVITTLLLLVIGVLMLGKGIAAL</sequence>
<evidence type="ECO:0000313" key="2">
    <source>
        <dbReference type="EMBL" id="TDP93210.1"/>
    </source>
</evidence>
<feature type="transmembrane region" description="Helical" evidence="1">
    <location>
        <begin position="12"/>
        <end position="31"/>
    </location>
</feature>
<protein>
    <submittedName>
        <fullName evidence="2">MYXO-CTERM domain-containing protein</fullName>
    </submittedName>
</protein>
<organism evidence="2 3">
    <name type="scientific">Leucobacter luti</name>
    <dbReference type="NCBI Taxonomy" id="340320"/>
    <lineage>
        <taxon>Bacteria</taxon>
        <taxon>Bacillati</taxon>
        <taxon>Actinomycetota</taxon>
        <taxon>Actinomycetes</taxon>
        <taxon>Micrococcales</taxon>
        <taxon>Microbacteriaceae</taxon>
        <taxon>Leucobacter</taxon>
    </lineage>
</organism>
<feature type="transmembrane region" description="Helical" evidence="1">
    <location>
        <begin position="43"/>
        <end position="66"/>
    </location>
</feature>
<dbReference type="InterPro" id="IPR021315">
    <property type="entry name" value="Gap/Sap"/>
</dbReference>
<dbReference type="Pfam" id="PF11139">
    <property type="entry name" value="SfLAP"/>
    <property type="match status" value="1"/>
</dbReference>
<keyword evidence="1" id="KW-1133">Transmembrane helix</keyword>
<dbReference type="Proteomes" id="UP000295601">
    <property type="component" value="Unassembled WGS sequence"/>
</dbReference>
<accession>A0A4R6S149</accession>
<gene>
    <name evidence="2" type="ORF">EDF62_1186</name>
</gene>
<evidence type="ECO:0000313" key="3">
    <source>
        <dbReference type="Proteomes" id="UP000295601"/>
    </source>
</evidence>
<evidence type="ECO:0000256" key="1">
    <source>
        <dbReference type="SAM" id="Phobius"/>
    </source>
</evidence>
<keyword evidence="3" id="KW-1185">Reference proteome</keyword>
<feature type="transmembrane region" description="Helical" evidence="1">
    <location>
        <begin position="138"/>
        <end position="155"/>
    </location>
</feature>